<name>K2G9T0_9BACT</name>
<sequence length="149" mass="18802">MPNIERKEELDIKSQNQQNWKKYINDLALNNYNYFVYNLKLKTNEREKNFKIIHREIENFLKLVLWNYWNLNWEYMRLSKDQIKDFSYVRLSWAEYISQSDNPKIFDFKLLPFWRRIVKEFLVQIWYENKNIKLIIEKNRENILRLLEK</sequence>
<organism evidence="1">
    <name type="scientific">uncultured bacterium</name>
    <name type="common">gcode 4</name>
    <dbReference type="NCBI Taxonomy" id="1234023"/>
    <lineage>
        <taxon>Bacteria</taxon>
        <taxon>environmental samples</taxon>
    </lineage>
</organism>
<dbReference type="EMBL" id="AMFJ01000631">
    <property type="protein sequence ID" value="EKE26929.1"/>
    <property type="molecule type" value="Genomic_DNA"/>
</dbReference>
<evidence type="ECO:0000313" key="1">
    <source>
        <dbReference type="EMBL" id="EKE26929.1"/>
    </source>
</evidence>
<proteinExistence type="predicted"/>
<reference evidence="1" key="1">
    <citation type="journal article" date="2012" name="Science">
        <title>Fermentation, hydrogen, and sulfur metabolism in multiple uncultivated bacterial phyla.</title>
        <authorList>
            <person name="Wrighton K.C."/>
            <person name="Thomas B.C."/>
            <person name="Sharon I."/>
            <person name="Miller C.S."/>
            <person name="Castelle C.J."/>
            <person name="VerBerkmoes N.C."/>
            <person name="Wilkins M.J."/>
            <person name="Hettich R.L."/>
            <person name="Lipton M.S."/>
            <person name="Williams K.H."/>
            <person name="Long P.E."/>
            <person name="Banfield J.F."/>
        </authorList>
    </citation>
    <scope>NUCLEOTIDE SEQUENCE [LARGE SCALE GENOMIC DNA]</scope>
</reference>
<protein>
    <submittedName>
        <fullName evidence="1">Uncharacterized protein</fullName>
    </submittedName>
</protein>
<comment type="caution">
    <text evidence="1">The sequence shown here is derived from an EMBL/GenBank/DDBJ whole genome shotgun (WGS) entry which is preliminary data.</text>
</comment>
<dbReference type="AlphaFoldDB" id="K2G9T0"/>
<gene>
    <name evidence="1" type="ORF">ACD_4C00115G0005</name>
</gene>
<accession>K2G9T0</accession>